<accession>A0A1W2HAK3</accession>
<evidence type="ECO:0000313" key="5">
    <source>
        <dbReference type="Proteomes" id="UP000192333"/>
    </source>
</evidence>
<dbReference type="RefSeq" id="WP_084122868.1">
    <property type="nucleotide sequence ID" value="NZ_LT838813.1"/>
</dbReference>
<gene>
    <name evidence="4" type="ORF">SAMN00777080_4576</name>
</gene>
<dbReference type="PROSITE" id="PS50110">
    <property type="entry name" value="RESPONSE_REGULATORY"/>
    <property type="match status" value="1"/>
</dbReference>
<name>A0A1W2HAK3_9BACT</name>
<dbReference type="SUPFAM" id="SSF52172">
    <property type="entry name" value="CheY-like"/>
    <property type="match status" value="1"/>
</dbReference>
<dbReference type="AlphaFoldDB" id="A0A1W2HAK3"/>
<dbReference type="SMART" id="SM00448">
    <property type="entry name" value="REC"/>
    <property type="match status" value="1"/>
</dbReference>
<protein>
    <submittedName>
        <fullName evidence="4">Two component transcriptional regulator, LytTR family</fullName>
    </submittedName>
</protein>
<feature type="domain" description="HTH LytTR-type" evidence="3">
    <location>
        <begin position="135"/>
        <end position="239"/>
    </location>
</feature>
<dbReference type="PANTHER" id="PTHR37299">
    <property type="entry name" value="TRANSCRIPTIONAL REGULATOR-RELATED"/>
    <property type="match status" value="1"/>
</dbReference>
<evidence type="ECO:0000259" key="2">
    <source>
        <dbReference type="PROSITE" id="PS50110"/>
    </source>
</evidence>
<dbReference type="Proteomes" id="UP000192333">
    <property type="component" value="Chromosome I"/>
</dbReference>
<feature type="domain" description="Response regulatory" evidence="2">
    <location>
        <begin position="4"/>
        <end position="115"/>
    </location>
</feature>
<dbReference type="PANTHER" id="PTHR37299:SF1">
    <property type="entry name" value="STAGE 0 SPORULATION PROTEIN A HOMOLOG"/>
    <property type="match status" value="1"/>
</dbReference>
<dbReference type="InterPro" id="IPR011006">
    <property type="entry name" value="CheY-like_superfamily"/>
</dbReference>
<organism evidence="4 5">
    <name type="scientific">Aquiflexum balticum DSM 16537</name>
    <dbReference type="NCBI Taxonomy" id="758820"/>
    <lineage>
        <taxon>Bacteria</taxon>
        <taxon>Pseudomonadati</taxon>
        <taxon>Bacteroidota</taxon>
        <taxon>Cytophagia</taxon>
        <taxon>Cytophagales</taxon>
        <taxon>Cyclobacteriaceae</taxon>
        <taxon>Aquiflexum</taxon>
    </lineage>
</organism>
<dbReference type="InterPro" id="IPR046947">
    <property type="entry name" value="LytR-like"/>
</dbReference>
<evidence type="ECO:0000259" key="3">
    <source>
        <dbReference type="PROSITE" id="PS50930"/>
    </source>
</evidence>
<dbReference type="STRING" id="758820.SAMN00777080_4576"/>
<proteinExistence type="predicted"/>
<dbReference type="GO" id="GO:0000156">
    <property type="term" value="F:phosphorelay response regulator activity"/>
    <property type="evidence" value="ECO:0007669"/>
    <property type="project" value="InterPro"/>
</dbReference>
<keyword evidence="5" id="KW-1185">Reference proteome</keyword>
<dbReference type="Gene3D" id="3.40.50.2300">
    <property type="match status" value="1"/>
</dbReference>
<dbReference type="EMBL" id="LT838813">
    <property type="protein sequence ID" value="SMD45903.1"/>
    <property type="molecule type" value="Genomic_DNA"/>
</dbReference>
<dbReference type="OrthoDB" id="1646880at2"/>
<reference evidence="5" key="1">
    <citation type="submission" date="2017-04" db="EMBL/GenBank/DDBJ databases">
        <authorList>
            <person name="Varghese N."/>
            <person name="Submissions S."/>
        </authorList>
    </citation>
    <scope>NUCLEOTIDE SEQUENCE [LARGE SCALE GENOMIC DNA]</scope>
    <source>
        <strain evidence="5">DSM 16537</strain>
    </source>
</reference>
<dbReference type="InterPro" id="IPR001789">
    <property type="entry name" value="Sig_transdc_resp-reg_receiver"/>
</dbReference>
<dbReference type="SMART" id="SM00850">
    <property type="entry name" value="LytTR"/>
    <property type="match status" value="1"/>
</dbReference>
<keyword evidence="1" id="KW-0597">Phosphoprotein</keyword>
<dbReference type="GO" id="GO:0003677">
    <property type="term" value="F:DNA binding"/>
    <property type="evidence" value="ECO:0007669"/>
    <property type="project" value="InterPro"/>
</dbReference>
<dbReference type="Pfam" id="PF04397">
    <property type="entry name" value="LytTR"/>
    <property type="match status" value="1"/>
</dbReference>
<feature type="modified residue" description="4-aspartylphosphate" evidence="1">
    <location>
        <position position="55"/>
    </location>
</feature>
<evidence type="ECO:0000256" key="1">
    <source>
        <dbReference type="PROSITE-ProRule" id="PRU00169"/>
    </source>
</evidence>
<dbReference type="InterPro" id="IPR007492">
    <property type="entry name" value="LytTR_DNA-bd_dom"/>
</dbReference>
<dbReference type="PROSITE" id="PS50930">
    <property type="entry name" value="HTH_LYTTR"/>
    <property type="match status" value="1"/>
</dbReference>
<dbReference type="Gene3D" id="2.20.25.10">
    <property type="match status" value="1"/>
</dbReference>
<dbReference type="Pfam" id="PF00072">
    <property type="entry name" value="Response_reg"/>
    <property type="match status" value="1"/>
</dbReference>
<sequence length="239" mass="27805">MTRKFYIVDDESLAIQELETLLKPYPKLEIIGKSDRVQKAIEDINTLKPELIFLDINMPGMDGFELLSKLDEVPEVIFVTAYDEYAIKAFEVNALDYILKPINPERLKDAISKVEKKLKDNASSAQDKLGLEKKIFIKDGEKCFFVPVKDIFLIESEGNYVKVYFENKKPLLHKSLTYMDSRLPEETFFRANRQFIINLNYIKNIEPYFNSTLLVEMQNGQKIDLSQRQSVKFRELTGV</sequence>
<dbReference type="Gene3D" id="2.40.50.40">
    <property type="match status" value="1"/>
</dbReference>
<evidence type="ECO:0000313" key="4">
    <source>
        <dbReference type="EMBL" id="SMD45903.1"/>
    </source>
</evidence>